<evidence type="ECO:0000256" key="7">
    <source>
        <dbReference type="RuleBase" id="RU000320"/>
    </source>
</evidence>
<comment type="subcellular location">
    <subcellularLocation>
        <location evidence="1">Cell membrane</location>
        <topology evidence="1">Multi-pass membrane protein</topology>
    </subcellularLocation>
    <subcellularLocation>
        <location evidence="7">Membrane</location>
        <topology evidence="7">Multi-pass membrane protein</topology>
    </subcellularLocation>
</comment>
<sequence>MVIWDGLGPVGVMVFVLAAKGPNVHKLPRQVAWWATMTCLATAGLSFPAIWRGQDTAILEGIVNLIAVSSAWDSVIWRREHQAISLRAYYWWWSLFWLSLNVIAWSPNLAVSWLAIEFSTLASGALIVLGNTPQALEAAWKYIVIASVGLALGLMGIIFIYGSLRSQGLGWQTLSYVNLWRHHAHIAEIIRAVATLLVVGGIGTKVGLVPFHTWLPDAHSEAPSPVSGLLSGVLLGLCLITLVRFIQAVPVPSESVLSGPHLLLGFGMASVAMGALALFVQHDIKRLLAYSSIEQMGIMAIGFGLGTPLAETAALWQYAFHAVIKSTLFFTSGHLTERYHSKNLGHITDLARQHPKMAGLWAVGILALAGLPPLGLAYSEWMILWALWQSHALWALVTMSTALVLTFTALLYHLLKGLWGGLESWPQLKANTPGGKTLAETSAEM</sequence>
<dbReference type="InterPro" id="IPR052175">
    <property type="entry name" value="ComplexI-like_HydComp"/>
</dbReference>
<evidence type="ECO:0000313" key="10">
    <source>
        <dbReference type="EMBL" id="AUW93860.1"/>
    </source>
</evidence>
<evidence type="ECO:0000256" key="2">
    <source>
        <dbReference type="ARBA" id="ARBA00022475"/>
    </source>
</evidence>
<organism evidence="10 11">
    <name type="scientific">Sulfobacillus thermotolerans</name>
    <dbReference type="NCBI Taxonomy" id="338644"/>
    <lineage>
        <taxon>Bacteria</taxon>
        <taxon>Bacillati</taxon>
        <taxon>Bacillota</taxon>
        <taxon>Clostridia</taxon>
        <taxon>Eubacteriales</taxon>
        <taxon>Clostridiales Family XVII. Incertae Sedis</taxon>
        <taxon>Sulfobacillus</taxon>
    </lineage>
</organism>
<evidence type="ECO:0000259" key="9">
    <source>
        <dbReference type="Pfam" id="PF00361"/>
    </source>
</evidence>
<name>A0ABM6RRE2_9FIRM</name>
<proteinExistence type="predicted"/>
<evidence type="ECO:0000256" key="3">
    <source>
        <dbReference type="ARBA" id="ARBA00022692"/>
    </source>
</evidence>
<protein>
    <recommendedName>
        <fullName evidence="9">NADH:quinone oxidoreductase/Mrp antiporter transmembrane domain-containing protein</fullName>
    </recommendedName>
</protein>
<reference evidence="10 11" key="1">
    <citation type="journal article" date="2019" name="Sci. Rep.">
        <title>Sulfobacillus thermotolerans: new insights into resistance and metabolic capacities of acidophilic chemolithotrophs.</title>
        <authorList>
            <person name="Panyushkina A.E."/>
            <person name="Babenko V.V."/>
            <person name="Nikitina A.S."/>
            <person name="Selezneva O.V."/>
            <person name="Tsaplina I.A."/>
            <person name="Letarova M.A."/>
            <person name="Kostryukova E.S."/>
            <person name="Letarov A.V."/>
        </authorList>
    </citation>
    <scope>NUCLEOTIDE SEQUENCE [LARGE SCALE GENOMIC DNA]</scope>
    <source>
        <strain evidence="10 11">Kr1</strain>
    </source>
</reference>
<feature type="transmembrane region" description="Helical" evidence="8">
    <location>
        <begin position="142"/>
        <end position="164"/>
    </location>
</feature>
<feature type="transmembrane region" description="Helical" evidence="8">
    <location>
        <begin position="111"/>
        <end position="130"/>
    </location>
</feature>
<feature type="transmembrane region" description="Helical" evidence="8">
    <location>
        <begin position="184"/>
        <end position="208"/>
    </location>
</feature>
<dbReference type="InterPro" id="IPR001750">
    <property type="entry name" value="ND/Mrp_TM"/>
</dbReference>
<feature type="transmembrane region" description="Helical" evidence="8">
    <location>
        <begin position="318"/>
        <end position="336"/>
    </location>
</feature>
<dbReference type="PANTHER" id="PTHR42682:SF5">
    <property type="entry name" value="HYDROGENASE-4 COMPONENT F"/>
    <property type="match status" value="1"/>
</dbReference>
<evidence type="ECO:0000256" key="5">
    <source>
        <dbReference type="ARBA" id="ARBA00023002"/>
    </source>
</evidence>
<feature type="transmembrane region" description="Helical" evidence="8">
    <location>
        <begin position="229"/>
        <end position="249"/>
    </location>
</feature>
<dbReference type="PANTHER" id="PTHR42682">
    <property type="entry name" value="HYDROGENASE-4 COMPONENT F"/>
    <property type="match status" value="1"/>
</dbReference>
<feature type="transmembrane region" description="Helical" evidence="8">
    <location>
        <begin position="357"/>
        <end position="379"/>
    </location>
</feature>
<gene>
    <name evidence="10" type="ORF">BXT84_07810</name>
</gene>
<evidence type="ECO:0000256" key="6">
    <source>
        <dbReference type="ARBA" id="ARBA00023136"/>
    </source>
</evidence>
<dbReference type="Pfam" id="PF00361">
    <property type="entry name" value="Proton_antipo_M"/>
    <property type="match status" value="1"/>
</dbReference>
<dbReference type="Proteomes" id="UP000325292">
    <property type="component" value="Chromosome"/>
</dbReference>
<evidence type="ECO:0000256" key="1">
    <source>
        <dbReference type="ARBA" id="ARBA00004651"/>
    </source>
</evidence>
<evidence type="ECO:0000256" key="8">
    <source>
        <dbReference type="SAM" id="Phobius"/>
    </source>
</evidence>
<accession>A0ABM6RRE2</accession>
<evidence type="ECO:0000313" key="11">
    <source>
        <dbReference type="Proteomes" id="UP000325292"/>
    </source>
</evidence>
<feature type="domain" description="NADH:quinone oxidoreductase/Mrp antiporter transmembrane" evidence="9">
    <location>
        <begin position="106"/>
        <end position="406"/>
    </location>
</feature>
<feature type="transmembrane region" description="Helical" evidence="8">
    <location>
        <begin position="261"/>
        <end position="280"/>
    </location>
</feature>
<keyword evidence="2" id="KW-1003">Cell membrane</keyword>
<keyword evidence="5" id="KW-0560">Oxidoreductase</keyword>
<keyword evidence="11" id="KW-1185">Reference proteome</keyword>
<feature type="transmembrane region" description="Helical" evidence="8">
    <location>
        <begin position="391"/>
        <end position="415"/>
    </location>
</feature>
<dbReference type="EMBL" id="CP019454">
    <property type="protein sequence ID" value="AUW93860.1"/>
    <property type="molecule type" value="Genomic_DNA"/>
</dbReference>
<keyword evidence="4 8" id="KW-1133">Transmembrane helix</keyword>
<feature type="transmembrane region" description="Helical" evidence="8">
    <location>
        <begin position="287"/>
        <end position="306"/>
    </location>
</feature>
<feature type="transmembrane region" description="Helical" evidence="8">
    <location>
        <begin position="31"/>
        <end position="51"/>
    </location>
</feature>
<feature type="transmembrane region" description="Helical" evidence="8">
    <location>
        <begin position="88"/>
        <end position="105"/>
    </location>
</feature>
<keyword evidence="3 7" id="KW-0812">Transmembrane</keyword>
<evidence type="ECO:0000256" key="4">
    <source>
        <dbReference type="ARBA" id="ARBA00022989"/>
    </source>
</evidence>
<keyword evidence="6 8" id="KW-0472">Membrane</keyword>